<dbReference type="Proteomes" id="UP000001941">
    <property type="component" value="Chromosome"/>
</dbReference>
<keyword evidence="3" id="KW-0808">Transferase</keyword>
<proteinExistence type="predicted"/>
<reference evidence="4" key="1">
    <citation type="journal article" date="2016" name="Stand. Genomic Sci.">
        <title>Complete genome sequence of Methanospirillum hungatei type strain JF1.</title>
        <authorList>
            <person name="Gunsalus R.P."/>
            <person name="Cook L.E."/>
            <person name="Crable B."/>
            <person name="Rohlin L."/>
            <person name="McDonald E."/>
            <person name="Mouttaki H."/>
            <person name="Sieber J.R."/>
            <person name="Poweleit N."/>
            <person name="Zhou H."/>
            <person name="Lapidus A.L."/>
            <person name="Daligault H.E."/>
            <person name="Land M."/>
            <person name="Gilna P."/>
            <person name="Ivanova N."/>
            <person name="Kyrpides N."/>
            <person name="Culley D.E."/>
            <person name="McInerney M.J."/>
        </authorList>
    </citation>
    <scope>NUCLEOTIDE SEQUENCE [LARGE SCALE GENOMIC DNA]</scope>
    <source>
        <strain evidence="4">ATCC 27890 / DSM 864 / NBRC 100397 / JF-1</strain>
    </source>
</reference>
<dbReference type="CDD" id="cd03801">
    <property type="entry name" value="GT4_PimA-like"/>
    <property type="match status" value="1"/>
</dbReference>
<dbReference type="GeneID" id="3923405"/>
<gene>
    <name evidence="3" type="ordered locus">Mhun_0395</name>
</gene>
<dbReference type="CAZy" id="GT4">
    <property type="family name" value="Glycosyltransferase Family 4"/>
</dbReference>
<dbReference type="RefSeq" id="WP_011447451.1">
    <property type="nucleotide sequence ID" value="NC_007796.1"/>
</dbReference>
<dbReference type="EnsemblBacteria" id="ABD40160">
    <property type="protein sequence ID" value="ABD40160"/>
    <property type="gene ID" value="Mhun_0395"/>
</dbReference>
<dbReference type="PANTHER" id="PTHR12526:SF625">
    <property type="entry name" value="PHOSPHATIDYLINOSITOL GLYCAN-CLASS A"/>
    <property type="match status" value="1"/>
</dbReference>
<dbReference type="HOGENOM" id="CLU_009583_2_1_2"/>
<dbReference type="GO" id="GO:0016757">
    <property type="term" value="F:glycosyltransferase activity"/>
    <property type="evidence" value="ECO:0007669"/>
    <property type="project" value="InterPro"/>
</dbReference>
<evidence type="ECO:0000259" key="2">
    <source>
        <dbReference type="Pfam" id="PF13439"/>
    </source>
</evidence>
<dbReference type="OrthoDB" id="132546at2157"/>
<protein>
    <submittedName>
        <fullName evidence="3">Glycosyl transferase, group 1</fullName>
    </submittedName>
</protein>
<dbReference type="EMBL" id="CP000254">
    <property type="protein sequence ID" value="ABD40160.1"/>
    <property type="molecule type" value="Genomic_DNA"/>
</dbReference>
<dbReference type="eggNOG" id="arCOG01403">
    <property type="taxonomic scope" value="Archaea"/>
</dbReference>
<dbReference type="PANTHER" id="PTHR12526">
    <property type="entry name" value="GLYCOSYLTRANSFERASE"/>
    <property type="match status" value="1"/>
</dbReference>
<organism evidence="3 4">
    <name type="scientific">Methanospirillum hungatei JF-1 (strain ATCC 27890 / DSM 864 / NBRC 100397 / JF-1)</name>
    <dbReference type="NCBI Taxonomy" id="323259"/>
    <lineage>
        <taxon>Archaea</taxon>
        <taxon>Methanobacteriati</taxon>
        <taxon>Methanobacteriota</taxon>
        <taxon>Stenosarchaea group</taxon>
        <taxon>Methanomicrobia</taxon>
        <taxon>Methanomicrobiales</taxon>
        <taxon>Methanospirillaceae</taxon>
        <taxon>Methanospirillum</taxon>
    </lineage>
</organism>
<dbReference type="FunCoup" id="Q2FMR8">
    <property type="interactions" value="5"/>
</dbReference>
<name>Q2FMR8_METHJ</name>
<feature type="domain" description="Glycosyltransferase subfamily 4-like N-terminal" evidence="2">
    <location>
        <begin position="14"/>
        <end position="178"/>
    </location>
</feature>
<dbReference type="SUPFAM" id="SSF53756">
    <property type="entry name" value="UDP-Glycosyltransferase/glycogen phosphorylase"/>
    <property type="match status" value="1"/>
</dbReference>
<evidence type="ECO:0000259" key="1">
    <source>
        <dbReference type="Pfam" id="PF00534"/>
    </source>
</evidence>
<sequence length="396" mass="45663">MKILQIAPYFIPYIGGQEIYIKNLCKYLIKKGHDIDLIVSNFPKSKKRERYEGINIFRYSCIIRPLRNPISPSFFIPDQEIKGYDVIHTHNEHSYAAITSIFHSVSKRKPLVITCHGQLFFGNPIIDFIEKIYSKIIGKIIFTKANAIIVLSSSDKKYVESLGIKPEKIHIIPNGIDPIELNTDQLSNQEIESFRVKNNLSNKFIILFVGQIIHRKGILYLLYSIPLIIKKTKKNVLFLFIGNGDYYYESLNLVKELEIEKNTLFTGSVSKKDLIAFYQSSNLFILPSLSEGLPTTILEAMYFNLPVISSDIPGVRDHFADHAILVQPRDSQKIADAVIHILDNEELARELSSKGKEFILSHYTWDKIICEYEKIFLNLKNTEIEPINEKIKTFFR</sequence>
<dbReference type="InParanoid" id="Q2FMR8"/>
<dbReference type="STRING" id="323259.Mhun_0395"/>
<dbReference type="Gene3D" id="3.40.50.2000">
    <property type="entry name" value="Glycogen Phosphorylase B"/>
    <property type="match status" value="2"/>
</dbReference>
<evidence type="ECO:0000313" key="4">
    <source>
        <dbReference type="Proteomes" id="UP000001941"/>
    </source>
</evidence>
<dbReference type="InterPro" id="IPR028098">
    <property type="entry name" value="Glyco_trans_4-like_N"/>
</dbReference>
<keyword evidence="4" id="KW-1185">Reference proteome</keyword>
<dbReference type="KEGG" id="mhu:Mhun_0395"/>
<feature type="domain" description="Glycosyl transferase family 1" evidence="1">
    <location>
        <begin position="192"/>
        <end position="357"/>
    </location>
</feature>
<dbReference type="InterPro" id="IPR001296">
    <property type="entry name" value="Glyco_trans_1"/>
</dbReference>
<dbReference type="Pfam" id="PF00534">
    <property type="entry name" value="Glycos_transf_1"/>
    <property type="match status" value="1"/>
</dbReference>
<evidence type="ECO:0000313" key="3">
    <source>
        <dbReference type="EMBL" id="ABD40160.1"/>
    </source>
</evidence>
<dbReference type="Pfam" id="PF13439">
    <property type="entry name" value="Glyco_transf_4"/>
    <property type="match status" value="1"/>
</dbReference>
<accession>Q2FMR8</accession>
<dbReference type="AlphaFoldDB" id="Q2FMR8"/>